<protein>
    <submittedName>
        <fullName evidence="7">Uncharacterized protein</fullName>
    </submittedName>
</protein>
<dbReference type="AlphaFoldDB" id="A0A8H3FVB1"/>
<feature type="transmembrane region" description="Helical" evidence="6">
    <location>
        <begin position="164"/>
        <end position="189"/>
    </location>
</feature>
<evidence type="ECO:0000256" key="3">
    <source>
        <dbReference type="ARBA" id="ARBA00022692"/>
    </source>
</evidence>
<keyword evidence="3 6" id="KW-0812">Transmembrane</keyword>
<name>A0A8H3FVB1_9LECA</name>
<dbReference type="OrthoDB" id="3257095at2759"/>
<dbReference type="EMBL" id="CAJPDS010000059">
    <property type="protein sequence ID" value="CAF9931563.1"/>
    <property type="molecule type" value="Genomic_DNA"/>
</dbReference>
<feature type="transmembrane region" description="Helical" evidence="6">
    <location>
        <begin position="269"/>
        <end position="288"/>
    </location>
</feature>
<evidence type="ECO:0000313" key="8">
    <source>
        <dbReference type="Proteomes" id="UP000664521"/>
    </source>
</evidence>
<proteinExistence type="predicted"/>
<dbReference type="GO" id="GO:0022857">
    <property type="term" value="F:transmembrane transporter activity"/>
    <property type="evidence" value="ECO:0007669"/>
    <property type="project" value="InterPro"/>
</dbReference>
<dbReference type="Gene3D" id="1.20.1740.10">
    <property type="entry name" value="Amino acid/polyamine transporter I"/>
    <property type="match status" value="1"/>
</dbReference>
<feature type="transmembrane region" description="Helical" evidence="6">
    <location>
        <begin position="91"/>
        <end position="108"/>
    </location>
</feature>
<feature type="transmembrane region" description="Helical" evidence="6">
    <location>
        <begin position="231"/>
        <end position="249"/>
    </location>
</feature>
<comment type="subcellular location">
    <subcellularLocation>
        <location evidence="1">Membrane</location>
        <topology evidence="1">Multi-pass membrane protein</topology>
    </subcellularLocation>
</comment>
<dbReference type="Pfam" id="PF13520">
    <property type="entry name" value="AA_permease_2"/>
    <property type="match status" value="1"/>
</dbReference>
<dbReference type="PANTHER" id="PTHR45649">
    <property type="entry name" value="AMINO-ACID PERMEASE BAT1"/>
    <property type="match status" value="1"/>
</dbReference>
<evidence type="ECO:0000256" key="2">
    <source>
        <dbReference type="ARBA" id="ARBA00022448"/>
    </source>
</evidence>
<accession>A0A8H3FVB1</accession>
<sequence length="300" mass="33002">MAKMIAQTTVAAHELDPLTSVHIAPSSKDYALSGSSSQERDRDGLARLGKKQVLKRNFAFMSMLGFSCTMMQTWEGILVIFVAGFENGGPAGLVYGFLIDWLGTFAVFTTMAEMASMAPTAGGQYHWVFMLGPRSYRKFLSYLTGKSSLEVYSSDSRGLRSQGWLTVTGWQALVASGGYLGGTVIQGLIVLNNPDYEFRRWHGTLLFWAIVAFAVFLNTVTSRLLPKVEGLILVLHLLGFFAIFFPLVYMAPHGKAVDVFTTFLNEGGWPTQGLSFFVGLIGNVFAFLGKVDRLFHDALD</sequence>
<comment type="caution">
    <text evidence="7">The sequence shown here is derived from an EMBL/GenBank/DDBJ whole genome shotgun (WGS) entry which is preliminary data.</text>
</comment>
<gene>
    <name evidence="7" type="ORF">HETSPECPRED_007906</name>
</gene>
<dbReference type="GO" id="GO:0016020">
    <property type="term" value="C:membrane"/>
    <property type="evidence" value="ECO:0007669"/>
    <property type="project" value="UniProtKB-SubCell"/>
</dbReference>
<keyword evidence="2" id="KW-0813">Transport</keyword>
<reference evidence="7" key="1">
    <citation type="submission" date="2021-03" db="EMBL/GenBank/DDBJ databases">
        <authorList>
            <person name="Tagirdzhanova G."/>
        </authorList>
    </citation>
    <scope>NUCLEOTIDE SEQUENCE</scope>
</reference>
<dbReference type="Proteomes" id="UP000664521">
    <property type="component" value="Unassembled WGS sequence"/>
</dbReference>
<dbReference type="InterPro" id="IPR002293">
    <property type="entry name" value="AA/rel_permease1"/>
</dbReference>
<keyword evidence="5 6" id="KW-0472">Membrane</keyword>
<evidence type="ECO:0000256" key="1">
    <source>
        <dbReference type="ARBA" id="ARBA00004141"/>
    </source>
</evidence>
<keyword evidence="8" id="KW-1185">Reference proteome</keyword>
<feature type="transmembrane region" description="Helical" evidence="6">
    <location>
        <begin position="201"/>
        <end position="219"/>
    </location>
</feature>
<evidence type="ECO:0000256" key="5">
    <source>
        <dbReference type="ARBA" id="ARBA00023136"/>
    </source>
</evidence>
<dbReference type="PANTHER" id="PTHR45649:SF1">
    <property type="entry name" value="TRANSPORTER, PUTATIVE (EUROFUNG)-RELATED"/>
    <property type="match status" value="1"/>
</dbReference>
<organism evidence="7 8">
    <name type="scientific">Heterodermia speciosa</name>
    <dbReference type="NCBI Taxonomy" id="116794"/>
    <lineage>
        <taxon>Eukaryota</taxon>
        <taxon>Fungi</taxon>
        <taxon>Dikarya</taxon>
        <taxon>Ascomycota</taxon>
        <taxon>Pezizomycotina</taxon>
        <taxon>Lecanoromycetes</taxon>
        <taxon>OSLEUM clade</taxon>
        <taxon>Lecanoromycetidae</taxon>
        <taxon>Caliciales</taxon>
        <taxon>Physciaceae</taxon>
        <taxon>Heterodermia</taxon>
    </lineage>
</organism>
<evidence type="ECO:0000256" key="4">
    <source>
        <dbReference type="ARBA" id="ARBA00022989"/>
    </source>
</evidence>
<evidence type="ECO:0000313" key="7">
    <source>
        <dbReference type="EMBL" id="CAF9931563.1"/>
    </source>
</evidence>
<feature type="transmembrane region" description="Helical" evidence="6">
    <location>
        <begin position="58"/>
        <end position="85"/>
    </location>
</feature>
<evidence type="ECO:0000256" key="6">
    <source>
        <dbReference type="SAM" id="Phobius"/>
    </source>
</evidence>
<keyword evidence="4 6" id="KW-1133">Transmembrane helix</keyword>